<organism evidence="1 2">
    <name type="scientific">Symbiodinium microadriaticum</name>
    <name type="common">Dinoflagellate</name>
    <name type="synonym">Zooxanthella microadriatica</name>
    <dbReference type="NCBI Taxonomy" id="2951"/>
    <lineage>
        <taxon>Eukaryota</taxon>
        <taxon>Sar</taxon>
        <taxon>Alveolata</taxon>
        <taxon>Dinophyceae</taxon>
        <taxon>Suessiales</taxon>
        <taxon>Symbiodiniaceae</taxon>
        <taxon>Symbiodinium</taxon>
    </lineage>
</organism>
<protein>
    <submittedName>
        <fullName evidence="1">Uncharacterized protein</fullName>
    </submittedName>
</protein>
<dbReference type="EMBL" id="LSRX01007468">
    <property type="protein sequence ID" value="OLP72204.1"/>
    <property type="molecule type" value="Genomic_DNA"/>
</dbReference>
<sequence length="58" mass="6183">GVVEKSPGAEVIFLPQNSYFPVGTLLEAVIYPAQLTSFGWAERSGLEESATRALKCPG</sequence>
<proteinExistence type="predicted"/>
<accession>A0A1Q9BQ27</accession>
<comment type="caution">
    <text evidence="1">The sequence shown here is derived from an EMBL/GenBank/DDBJ whole genome shotgun (WGS) entry which is preliminary data.</text>
</comment>
<name>A0A1Q9BQ27_SYMMI</name>
<feature type="non-terminal residue" evidence="1">
    <location>
        <position position="1"/>
    </location>
</feature>
<keyword evidence="2" id="KW-1185">Reference proteome</keyword>
<gene>
    <name evidence="1" type="ORF">AK812_SmicGene48271</name>
</gene>
<dbReference type="Proteomes" id="UP000186817">
    <property type="component" value="Unassembled WGS sequence"/>
</dbReference>
<dbReference type="AlphaFoldDB" id="A0A1Q9BQ27"/>
<evidence type="ECO:0000313" key="2">
    <source>
        <dbReference type="Proteomes" id="UP000186817"/>
    </source>
</evidence>
<evidence type="ECO:0000313" key="1">
    <source>
        <dbReference type="EMBL" id="OLP72204.1"/>
    </source>
</evidence>
<reference evidence="1 2" key="1">
    <citation type="submission" date="2016-02" db="EMBL/GenBank/DDBJ databases">
        <title>Genome analysis of coral dinoflagellate symbionts highlights evolutionary adaptations to a symbiotic lifestyle.</title>
        <authorList>
            <person name="Aranda M."/>
            <person name="Li Y."/>
            <person name="Liew Y.J."/>
            <person name="Baumgarten S."/>
            <person name="Simakov O."/>
            <person name="Wilson M."/>
            <person name="Piel J."/>
            <person name="Ashoor H."/>
            <person name="Bougouffa S."/>
            <person name="Bajic V.B."/>
            <person name="Ryu T."/>
            <person name="Ravasi T."/>
            <person name="Bayer T."/>
            <person name="Micklem G."/>
            <person name="Kim H."/>
            <person name="Bhak J."/>
            <person name="Lajeunesse T.C."/>
            <person name="Voolstra C.R."/>
        </authorList>
    </citation>
    <scope>NUCLEOTIDE SEQUENCE [LARGE SCALE GENOMIC DNA]</scope>
    <source>
        <strain evidence="1 2">CCMP2467</strain>
    </source>
</reference>